<accession>A0A9W8URU0</accession>
<comment type="caution">
    <text evidence="1">The sequence shown here is derived from an EMBL/GenBank/DDBJ whole genome shotgun (WGS) entry which is preliminary data.</text>
</comment>
<keyword evidence="2" id="KW-1185">Reference proteome</keyword>
<name>A0A9W8URU0_AKAMU</name>
<organism evidence="1 2">
    <name type="scientific">Akanthomyces muscarius</name>
    <name type="common">Entomopathogenic fungus</name>
    <name type="synonym">Lecanicillium muscarium</name>
    <dbReference type="NCBI Taxonomy" id="2231603"/>
    <lineage>
        <taxon>Eukaryota</taxon>
        <taxon>Fungi</taxon>
        <taxon>Dikarya</taxon>
        <taxon>Ascomycota</taxon>
        <taxon>Pezizomycotina</taxon>
        <taxon>Sordariomycetes</taxon>
        <taxon>Hypocreomycetidae</taxon>
        <taxon>Hypocreales</taxon>
        <taxon>Cordycipitaceae</taxon>
        <taxon>Akanthomyces</taxon>
    </lineage>
</organism>
<proteinExistence type="predicted"/>
<reference evidence="1" key="1">
    <citation type="journal article" date="2023" name="Access Microbiol">
        <title>De-novo genome assembly for Akanthomyces muscarius, a biocontrol agent of insect agricultural pests.</title>
        <authorList>
            <person name="Erdos Z."/>
            <person name="Studholme D.J."/>
            <person name="Raymond B."/>
            <person name="Sharma M."/>
        </authorList>
    </citation>
    <scope>NUCLEOTIDE SEQUENCE</scope>
    <source>
        <strain evidence="1">Ve6</strain>
    </source>
</reference>
<sequence>MPLALLPRAGVALCLLEGPAGRIVRPSPVTLRTFLHAHTPQNTQHTTTMRPRIPRLPKAKRSEVWIMGAAGVGVLAPLYMIMPGADERLAKQTTKWAPRWEKNISYFSPPVERGMQRIEPPVSRAVQRMEERLPLERMAKGVDSSIKAGIERFAPKPKD</sequence>
<evidence type="ECO:0000313" key="1">
    <source>
        <dbReference type="EMBL" id="KAJ4163645.1"/>
    </source>
</evidence>
<evidence type="ECO:0000313" key="2">
    <source>
        <dbReference type="Proteomes" id="UP001144673"/>
    </source>
</evidence>
<evidence type="ECO:0008006" key="3">
    <source>
        <dbReference type="Google" id="ProtNLM"/>
    </source>
</evidence>
<dbReference type="Proteomes" id="UP001144673">
    <property type="component" value="Chromosome 1"/>
</dbReference>
<dbReference type="KEGG" id="amus:LMH87_005359"/>
<dbReference type="EMBL" id="JAJHUN010000001">
    <property type="protein sequence ID" value="KAJ4163645.1"/>
    <property type="molecule type" value="Genomic_DNA"/>
</dbReference>
<dbReference type="RefSeq" id="XP_056058560.1">
    <property type="nucleotide sequence ID" value="XM_056203064.1"/>
</dbReference>
<gene>
    <name evidence="1" type="ORF">LMH87_005359</name>
</gene>
<dbReference type="AlphaFoldDB" id="A0A9W8URU0"/>
<protein>
    <recommendedName>
        <fullName evidence="3">4-coumarate:coenzyme A ligase</fullName>
    </recommendedName>
</protein>
<dbReference type="GeneID" id="80892518"/>